<dbReference type="InterPro" id="IPR051446">
    <property type="entry name" value="HTH_trans_reg/aminotransferase"/>
</dbReference>
<dbReference type="InterPro" id="IPR015424">
    <property type="entry name" value="PyrdxlP-dep_Trfase"/>
</dbReference>
<dbReference type="Pfam" id="PF00155">
    <property type="entry name" value="Aminotran_1_2"/>
    <property type="match status" value="1"/>
</dbReference>
<dbReference type="PANTHER" id="PTHR46577">
    <property type="entry name" value="HTH-TYPE TRANSCRIPTIONAL REGULATORY PROTEIN GABR"/>
    <property type="match status" value="1"/>
</dbReference>
<dbReference type="SUPFAM" id="SSF53383">
    <property type="entry name" value="PLP-dependent transferases"/>
    <property type="match status" value="1"/>
</dbReference>
<dbReference type="AlphaFoldDB" id="A0A1I0VC40"/>
<dbReference type="InterPro" id="IPR015421">
    <property type="entry name" value="PyrdxlP-dep_Trfase_major"/>
</dbReference>
<feature type="domain" description="HTH gntR-type" evidence="6">
    <location>
        <begin position="46"/>
        <end position="114"/>
    </location>
</feature>
<dbReference type="InterPro" id="IPR036388">
    <property type="entry name" value="WH-like_DNA-bd_sf"/>
</dbReference>
<proteinExistence type="inferred from homology"/>
<dbReference type="SUPFAM" id="SSF46785">
    <property type="entry name" value="Winged helix' DNA-binding domain"/>
    <property type="match status" value="1"/>
</dbReference>
<dbReference type="EMBL" id="FOKA01000001">
    <property type="protein sequence ID" value="SFA73808.1"/>
    <property type="molecule type" value="Genomic_DNA"/>
</dbReference>
<keyword evidence="3" id="KW-0805">Transcription regulation</keyword>
<gene>
    <name evidence="7" type="ORF">SAMN05421867_101304</name>
</gene>
<dbReference type="Gene3D" id="1.10.10.10">
    <property type="entry name" value="Winged helix-like DNA-binding domain superfamily/Winged helix DNA-binding domain"/>
    <property type="match status" value="1"/>
</dbReference>
<keyword evidence="5" id="KW-0804">Transcription</keyword>
<dbReference type="GO" id="GO:0003677">
    <property type="term" value="F:DNA binding"/>
    <property type="evidence" value="ECO:0007669"/>
    <property type="project" value="UniProtKB-KW"/>
</dbReference>
<dbReference type="GO" id="GO:0030170">
    <property type="term" value="F:pyridoxal phosphate binding"/>
    <property type="evidence" value="ECO:0007669"/>
    <property type="project" value="InterPro"/>
</dbReference>
<evidence type="ECO:0000256" key="2">
    <source>
        <dbReference type="ARBA" id="ARBA00022898"/>
    </source>
</evidence>
<name>A0A1I0VC40_9CELL</name>
<keyword evidence="7" id="KW-0808">Transferase</keyword>
<keyword evidence="4 7" id="KW-0238">DNA-binding</keyword>
<dbReference type="CDD" id="cd07377">
    <property type="entry name" value="WHTH_GntR"/>
    <property type="match status" value="1"/>
</dbReference>
<dbReference type="InterPro" id="IPR004839">
    <property type="entry name" value="Aminotransferase_I/II_large"/>
</dbReference>
<evidence type="ECO:0000313" key="8">
    <source>
        <dbReference type="Proteomes" id="UP000199012"/>
    </source>
</evidence>
<sequence length="490" mass="50213">MGAVSTTASPPAPSGVTTVIQGDVGSDVGGDVGGGGVVDLVRHVEDRSPRGIAAAVARCVRAGDLAVGDRLPTVRELARALGVSPATVSGAFRALSAVGLVASRGRAGTFVLAEPAGWLPPRYRRMAAGAPARLDLSRGTPDPALLPALGPAVARAAAAARLDEAGSYLDAPLVPRLEALLRASWPFAPDRLTVVDGAMDAIGRTLEVVARYGARVAVEEPGFPPLFDLLDQLGLERVPMTLDRSGVRPDALAAALAAGAAAVVLQPRAHNPTGVSLTTTRARELAAVVRLHAARAASDEGVRQRRVVVVEDDHSGQIASSRDVSLGAHLPAQVVHVRSYSKSHGPDLRLAAVGGPAAVLDALVGRRMLGPGWTSRLLQHTLVDLLTDADALDAVADARRVYFARQRALVDALAAHGLVVTPGDGINLWVPVRDEAAALVHLEAAGVRVSPGAPYRAGPGAGEPHVRVTVGALREGTAEVAAALALAARA</sequence>
<dbReference type="Gene3D" id="3.40.640.10">
    <property type="entry name" value="Type I PLP-dependent aspartate aminotransferase-like (Major domain)"/>
    <property type="match status" value="1"/>
</dbReference>
<dbReference type="SMART" id="SM00345">
    <property type="entry name" value="HTH_GNTR"/>
    <property type="match status" value="1"/>
</dbReference>
<protein>
    <submittedName>
        <fullName evidence="7">DNA-binding transcriptional regulator, MocR family, contains an aminotransferase domain</fullName>
    </submittedName>
</protein>
<keyword evidence="8" id="KW-1185">Reference proteome</keyword>
<evidence type="ECO:0000256" key="5">
    <source>
        <dbReference type="ARBA" id="ARBA00023163"/>
    </source>
</evidence>
<accession>A0A1I0VC40</accession>
<dbReference type="InterPro" id="IPR036390">
    <property type="entry name" value="WH_DNA-bd_sf"/>
</dbReference>
<dbReference type="CDD" id="cd00609">
    <property type="entry name" value="AAT_like"/>
    <property type="match status" value="1"/>
</dbReference>
<dbReference type="GO" id="GO:0008483">
    <property type="term" value="F:transaminase activity"/>
    <property type="evidence" value="ECO:0007669"/>
    <property type="project" value="UniProtKB-KW"/>
</dbReference>
<dbReference type="PROSITE" id="PS50949">
    <property type="entry name" value="HTH_GNTR"/>
    <property type="match status" value="1"/>
</dbReference>
<dbReference type="GO" id="GO:0003700">
    <property type="term" value="F:DNA-binding transcription factor activity"/>
    <property type="evidence" value="ECO:0007669"/>
    <property type="project" value="InterPro"/>
</dbReference>
<evidence type="ECO:0000256" key="3">
    <source>
        <dbReference type="ARBA" id="ARBA00023015"/>
    </source>
</evidence>
<reference evidence="7 8" key="1">
    <citation type="submission" date="2016-10" db="EMBL/GenBank/DDBJ databases">
        <authorList>
            <person name="de Groot N.N."/>
        </authorList>
    </citation>
    <scope>NUCLEOTIDE SEQUENCE [LARGE SCALE GENOMIC DNA]</scope>
    <source>
        <strain evidence="7 8">CGMCC 4.6945</strain>
    </source>
</reference>
<dbReference type="OrthoDB" id="4307011at2"/>
<keyword evidence="7" id="KW-0032">Aminotransferase</keyword>
<dbReference type="STRING" id="988821.SAMN05421867_101304"/>
<dbReference type="PANTHER" id="PTHR46577:SF1">
    <property type="entry name" value="HTH-TYPE TRANSCRIPTIONAL REGULATORY PROTEIN GABR"/>
    <property type="match status" value="1"/>
</dbReference>
<evidence type="ECO:0000256" key="1">
    <source>
        <dbReference type="ARBA" id="ARBA00005384"/>
    </source>
</evidence>
<comment type="similarity">
    <text evidence="1">In the C-terminal section; belongs to the class-I pyridoxal-phosphate-dependent aminotransferase family.</text>
</comment>
<keyword evidence="2" id="KW-0663">Pyridoxal phosphate</keyword>
<evidence type="ECO:0000259" key="6">
    <source>
        <dbReference type="PROSITE" id="PS50949"/>
    </source>
</evidence>
<dbReference type="Pfam" id="PF00392">
    <property type="entry name" value="GntR"/>
    <property type="match status" value="1"/>
</dbReference>
<dbReference type="Proteomes" id="UP000199012">
    <property type="component" value="Unassembled WGS sequence"/>
</dbReference>
<organism evidence="7 8">
    <name type="scientific">Cellulomonas marina</name>
    <dbReference type="NCBI Taxonomy" id="988821"/>
    <lineage>
        <taxon>Bacteria</taxon>
        <taxon>Bacillati</taxon>
        <taxon>Actinomycetota</taxon>
        <taxon>Actinomycetes</taxon>
        <taxon>Micrococcales</taxon>
        <taxon>Cellulomonadaceae</taxon>
        <taxon>Cellulomonas</taxon>
    </lineage>
</organism>
<dbReference type="InterPro" id="IPR000524">
    <property type="entry name" value="Tscrpt_reg_HTH_GntR"/>
</dbReference>
<evidence type="ECO:0000256" key="4">
    <source>
        <dbReference type="ARBA" id="ARBA00023125"/>
    </source>
</evidence>
<evidence type="ECO:0000313" key="7">
    <source>
        <dbReference type="EMBL" id="SFA73808.1"/>
    </source>
</evidence>